<dbReference type="KEGG" id="lyd:D7I47_08750"/>
<sequence>MVRTRLRAAATVVAAVAMLVGCAVPSPAPTPTDAFPPLPEPTFVDPPTEPSSVFIPRAEWDDEARVLRVWAFVTALSEEGGTCTLHAGAGAETAEVAVPATADASTTVCDELDIESPEAGTWTLTVDYASPTTSATSEPVEVVVS</sequence>
<dbReference type="RefSeq" id="WP_120762682.1">
    <property type="nucleotide sequence ID" value="NZ_CP032630.1"/>
</dbReference>
<proteinExistence type="predicted"/>
<name>A0A387BB40_9MICO</name>
<dbReference type="PROSITE" id="PS51257">
    <property type="entry name" value="PROKAR_LIPOPROTEIN"/>
    <property type="match status" value="1"/>
</dbReference>
<feature type="chain" id="PRO_5017443592" evidence="1">
    <location>
        <begin position="29"/>
        <end position="145"/>
    </location>
</feature>
<evidence type="ECO:0000313" key="3">
    <source>
        <dbReference type="Proteomes" id="UP000278886"/>
    </source>
</evidence>
<protein>
    <submittedName>
        <fullName evidence="2">Uncharacterized protein</fullName>
    </submittedName>
</protein>
<organism evidence="2 3">
    <name type="scientific">Protaetiibacter intestinalis</name>
    <dbReference type="NCBI Taxonomy" id="2419774"/>
    <lineage>
        <taxon>Bacteria</taxon>
        <taxon>Bacillati</taxon>
        <taxon>Actinomycetota</taxon>
        <taxon>Actinomycetes</taxon>
        <taxon>Micrococcales</taxon>
        <taxon>Microbacteriaceae</taxon>
        <taxon>Protaetiibacter</taxon>
    </lineage>
</organism>
<dbReference type="AlphaFoldDB" id="A0A387BB40"/>
<gene>
    <name evidence="2" type="ORF">D7I47_08750</name>
</gene>
<feature type="signal peptide" evidence="1">
    <location>
        <begin position="1"/>
        <end position="28"/>
    </location>
</feature>
<evidence type="ECO:0000256" key="1">
    <source>
        <dbReference type="SAM" id="SignalP"/>
    </source>
</evidence>
<evidence type="ECO:0000313" key="2">
    <source>
        <dbReference type="EMBL" id="AYF98335.1"/>
    </source>
</evidence>
<keyword evidence="3" id="KW-1185">Reference proteome</keyword>
<accession>A0A387BB40</accession>
<dbReference type="EMBL" id="CP032630">
    <property type="protein sequence ID" value="AYF98335.1"/>
    <property type="molecule type" value="Genomic_DNA"/>
</dbReference>
<keyword evidence="1" id="KW-0732">Signal</keyword>
<reference evidence="3" key="1">
    <citation type="submission" date="2018-09" db="EMBL/GenBank/DDBJ databases">
        <title>Genome sequencing of strain 2DFWR-13.</title>
        <authorList>
            <person name="Heo J."/>
            <person name="Kim S.-J."/>
            <person name="Kwon S.-W."/>
        </authorList>
    </citation>
    <scope>NUCLEOTIDE SEQUENCE [LARGE SCALE GENOMIC DNA]</scope>
    <source>
        <strain evidence="3">2DFWR-13</strain>
    </source>
</reference>
<dbReference type="Proteomes" id="UP000278886">
    <property type="component" value="Chromosome"/>
</dbReference>